<evidence type="ECO:0000256" key="1">
    <source>
        <dbReference type="SAM" id="MobiDB-lite"/>
    </source>
</evidence>
<comment type="caution">
    <text evidence="2">The sequence shown here is derived from an EMBL/GenBank/DDBJ whole genome shotgun (WGS) entry which is preliminary data.</text>
</comment>
<name>A0AAW9CYW0_BURTH</name>
<feature type="region of interest" description="Disordered" evidence="1">
    <location>
        <begin position="1"/>
        <end position="23"/>
    </location>
</feature>
<dbReference type="Proteomes" id="UP001272137">
    <property type="component" value="Unassembled WGS sequence"/>
</dbReference>
<proteinExistence type="predicted"/>
<dbReference type="EMBL" id="QXCT01000001">
    <property type="protein sequence ID" value="MDW9252939.1"/>
    <property type="molecule type" value="Genomic_DNA"/>
</dbReference>
<gene>
    <name evidence="2" type="ORF">C7S16_6589</name>
</gene>
<organism evidence="2 3">
    <name type="scientific">Burkholderia thailandensis</name>
    <dbReference type="NCBI Taxonomy" id="57975"/>
    <lineage>
        <taxon>Bacteria</taxon>
        <taxon>Pseudomonadati</taxon>
        <taxon>Pseudomonadota</taxon>
        <taxon>Betaproteobacteria</taxon>
        <taxon>Burkholderiales</taxon>
        <taxon>Burkholderiaceae</taxon>
        <taxon>Burkholderia</taxon>
        <taxon>pseudomallei group</taxon>
    </lineage>
</organism>
<evidence type="ECO:0000313" key="3">
    <source>
        <dbReference type="Proteomes" id="UP001272137"/>
    </source>
</evidence>
<evidence type="ECO:0000313" key="2">
    <source>
        <dbReference type="EMBL" id="MDW9252939.1"/>
    </source>
</evidence>
<reference evidence="2" key="1">
    <citation type="submission" date="2018-08" db="EMBL/GenBank/DDBJ databases">
        <title>Identification of Burkholderia cepacia strains that express a Burkholderia pseudomallei-like capsular polysaccharide.</title>
        <authorList>
            <person name="Burtnick M.N."/>
            <person name="Vongsouvath M."/>
            <person name="Newton P."/>
            <person name="Wuthiekanun V."/>
            <person name="Limmathurotsakul D."/>
            <person name="Brett P.J."/>
            <person name="Chantratita N."/>
            <person name="Dance D.A."/>
        </authorList>
    </citation>
    <scope>NUCLEOTIDE SEQUENCE</scope>
    <source>
        <strain evidence="2">SBXCC001</strain>
    </source>
</reference>
<protein>
    <submittedName>
        <fullName evidence="2">Uncharacterized protein</fullName>
    </submittedName>
</protein>
<feature type="region of interest" description="Disordered" evidence="1">
    <location>
        <begin position="36"/>
        <end position="80"/>
    </location>
</feature>
<sequence>MDRGFGGVRSATVSTARAPRERPCVARLVPALRERGRKATLAENHVARRSTRPAASMPQAPQRRDAKHRAAHGDRTNSSFQPMRRRVTIPTVAAFAKRVDTRSADSFPGDALPLPIPTPVHDGRIAIGPNAALRRHRGVGASQRPHGRNCAASRHHGITASRLRASCAPRAPTCDCR</sequence>
<dbReference type="AlphaFoldDB" id="A0AAW9CYW0"/>
<accession>A0AAW9CYW0</accession>